<sequence length="162" mass="17266">MTRFVPPPRRGEGACARGARLRPARSLRSISVRSVAFRRRSLEFGPSRGNDNYRGGRSSTASKCRCRVACCPGPSPSRCWRRTTGPRSHRCPAQRVGRGRPADAEGGARGPGDGGPPVRRLRRSSSSAQHERARAGAGVRAGIATAARAVSAPRPPSRAAFL</sequence>
<reference evidence="2 3" key="1">
    <citation type="journal article" date="2019" name="Commun. Biol.">
        <title>The bagworm genome reveals a unique fibroin gene that provides high tensile strength.</title>
        <authorList>
            <person name="Kono N."/>
            <person name="Nakamura H."/>
            <person name="Ohtoshi R."/>
            <person name="Tomita M."/>
            <person name="Numata K."/>
            <person name="Arakawa K."/>
        </authorList>
    </citation>
    <scope>NUCLEOTIDE SEQUENCE [LARGE SCALE GENOMIC DNA]</scope>
</reference>
<accession>A0A4C1T038</accession>
<evidence type="ECO:0000313" key="3">
    <source>
        <dbReference type="Proteomes" id="UP000299102"/>
    </source>
</evidence>
<dbReference type="AlphaFoldDB" id="A0A4C1T038"/>
<dbReference type="EMBL" id="BGZK01000023">
    <property type="protein sequence ID" value="GBP06798.1"/>
    <property type="molecule type" value="Genomic_DNA"/>
</dbReference>
<gene>
    <name evidence="2" type="ORF">EVAR_92720_1</name>
</gene>
<proteinExistence type="predicted"/>
<evidence type="ECO:0000256" key="1">
    <source>
        <dbReference type="SAM" id="MobiDB-lite"/>
    </source>
</evidence>
<dbReference type="Proteomes" id="UP000299102">
    <property type="component" value="Unassembled WGS sequence"/>
</dbReference>
<name>A0A4C1T038_EUMVA</name>
<evidence type="ECO:0000313" key="2">
    <source>
        <dbReference type="EMBL" id="GBP06798.1"/>
    </source>
</evidence>
<organism evidence="2 3">
    <name type="scientific">Eumeta variegata</name>
    <name type="common">Bagworm moth</name>
    <name type="synonym">Eumeta japonica</name>
    <dbReference type="NCBI Taxonomy" id="151549"/>
    <lineage>
        <taxon>Eukaryota</taxon>
        <taxon>Metazoa</taxon>
        <taxon>Ecdysozoa</taxon>
        <taxon>Arthropoda</taxon>
        <taxon>Hexapoda</taxon>
        <taxon>Insecta</taxon>
        <taxon>Pterygota</taxon>
        <taxon>Neoptera</taxon>
        <taxon>Endopterygota</taxon>
        <taxon>Lepidoptera</taxon>
        <taxon>Glossata</taxon>
        <taxon>Ditrysia</taxon>
        <taxon>Tineoidea</taxon>
        <taxon>Psychidae</taxon>
        <taxon>Oiketicinae</taxon>
        <taxon>Eumeta</taxon>
    </lineage>
</organism>
<keyword evidence="3" id="KW-1185">Reference proteome</keyword>
<protein>
    <submittedName>
        <fullName evidence="2">Uncharacterized protein</fullName>
    </submittedName>
</protein>
<feature type="region of interest" description="Disordered" evidence="1">
    <location>
        <begin position="74"/>
        <end position="140"/>
    </location>
</feature>
<feature type="region of interest" description="Disordered" evidence="1">
    <location>
        <begin position="43"/>
        <end position="62"/>
    </location>
</feature>
<comment type="caution">
    <text evidence="2">The sequence shown here is derived from an EMBL/GenBank/DDBJ whole genome shotgun (WGS) entry which is preliminary data.</text>
</comment>